<evidence type="ECO:0000256" key="1">
    <source>
        <dbReference type="SAM" id="MobiDB-lite"/>
    </source>
</evidence>
<organism evidence="2 3">
    <name type="scientific">Gordonia phage Mollymur</name>
    <dbReference type="NCBI Taxonomy" id="2590895"/>
    <lineage>
        <taxon>Viruses</taxon>
        <taxon>Duplodnaviria</taxon>
        <taxon>Heunggongvirae</taxon>
        <taxon>Uroviricota</taxon>
        <taxon>Caudoviricetes</taxon>
        <taxon>Mollymurvirus</taxon>
        <taxon>Mollymurvirus mollymur</taxon>
    </lineage>
</organism>
<sequence>MSATPRGPAPGFIHLTHSKDDIAVMARLTSYVFATSPEGQSVLLGPDTDPLPTWVARVVTNPLAWDEVPEQPDVEEFIDSLPDVAEDLVTAVSEAPEPVVELEAEGPTEPTEPTEVVELPAKSDAKPLWVAYAKSVGIDPAGMTTAQIQAAVEAQTGA</sequence>
<proteinExistence type="predicted"/>
<protein>
    <submittedName>
        <fullName evidence="2">Uncharacterized protein</fullName>
    </submittedName>
</protein>
<name>A0A4Y6EBN2_9CAUD</name>
<dbReference type="KEGG" id="vg:77943101"/>
<dbReference type="GeneID" id="77943101"/>
<feature type="region of interest" description="Disordered" evidence="1">
    <location>
        <begin position="100"/>
        <end position="120"/>
    </location>
</feature>
<dbReference type="RefSeq" id="YP_010666991.1">
    <property type="nucleotide sequence ID" value="NC_070948.1"/>
</dbReference>
<evidence type="ECO:0000313" key="2">
    <source>
        <dbReference type="EMBL" id="QDF15380.1"/>
    </source>
</evidence>
<dbReference type="Proteomes" id="UP000319811">
    <property type="component" value="Segment"/>
</dbReference>
<feature type="compositionally biased region" description="Low complexity" evidence="1">
    <location>
        <begin position="107"/>
        <end position="120"/>
    </location>
</feature>
<reference evidence="2 3" key="1">
    <citation type="submission" date="2019-05" db="EMBL/GenBank/DDBJ databases">
        <authorList>
            <person name="Murphy M.E."/>
            <person name="Alvaro L.E."/>
            <person name="Baker K.N."/>
            <person name="Baxter I.S."/>
            <person name="Brown M.R."/>
            <person name="Driscoll K.D."/>
            <person name="Elrubaie J.M."/>
            <person name="Feith S.L."/>
            <person name="Indihar D.F."/>
            <person name="Knoch V.T."/>
            <person name="Koirtyohann K.M."/>
            <person name="Kratz M.A."/>
            <person name="Lear A.H."/>
            <person name="Lindblom K.E."/>
            <person name="Marcus E.R."/>
            <person name="Sensor R."/>
            <person name="Sherman S.J."/>
            <person name="Swift V.R."/>
            <person name="White K.E."/>
            <person name="Wills S.J."/>
            <person name="Gatt S.M."/>
            <person name="Lohbauer S.A."/>
            <person name="Power T.R."/>
            <person name="Rosales K.A."/>
            <person name="Sisson B.M."/>
            <person name="Isern S."/>
            <person name="Michael S.F."/>
            <person name="Monti D.L."/>
            <person name="Garlena R.A."/>
            <person name="Russell D.A."/>
            <person name="Pope W.H."/>
            <person name="Jacobs-Sera D."/>
            <person name="Hatfull G.F."/>
        </authorList>
    </citation>
    <scope>NUCLEOTIDE SEQUENCE [LARGE SCALE GENOMIC DNA]</scope>
</reference>
<evidence type="ECO:0000313" key="3">
    <source>
        <dbReference type="Proteomes" id="UP000319811"/>
    </source>
</evidence>
<accession>A0A4Y6EBN2</accession>
<gene>
    <name evidence="2" type="primary">19</name>
    <name evidence="2" type="ORF">SEA_MOLLYMUR_19</name>
</gene>
<dbReference type="EMBL" id="MK977705">
    <property type="protein sequence ID" value="QDF15380.1"/>
    <property type="molecule type" value="Genomic_DNA"/>
</dbReference>
<keyword evidence="3" id="KW-1185">Reference proteome</keyword>